<evidence type="ECO:0000313" key="2">
    <source>
        <dbReference type="EMBL" id="CAB4152597.1"/>
    </source>
</evidence>
<dbReference type="GO" id="GO:0003677">
    <property type="term" value="F:DNA binding"/>
    <property type="evidence" value="ECO:0007669"/>
    <property type="project" value="InterPro"/>
</dbReference>
<dbReference type="InterPro" id="IPR010982">
    <property type="entry name" value="Lambda_DNA-bd_dom_sf"/>
</dbReference>
<dbReference type="PROSITE" id="PS50943">
    <property type="entry name" value="HTH_CROC1"/>
    <property type="match status" value="1"/>
</dbReference>
<name>A0A6J5N2L7_9CAUD</name>
<dbReference type="EMBL" id="LR796582">
    <property type="protein sequence ID" value="CAB4152597.1"/>
    <property type="molecule type" value="Genomic_DNA"/>
</dbReference>
<feature type="domain" description="HTH cro/C1-type" evidence="1">
    <location>
        <begin position="25"/>
        <end position="65"/>
    </location>
</feature>
<gene>
    <name evidence="2" type="ORF">UFOVP610_20</name>
</gene>
<reference evidence="2" key="1">
    <citation type="submission" date="2020-04" db="EMBL/GenBank/DDBJ databases">
        <authorList>
            <person name="Chiriac C."/>
            <person name="Salcher M."/>
            <person name="Ghai R."/>
            <person name="Kavagutti S V."/>
        </authorList>
    </citation>
    <scope>NUCLEOTIDE SEQUENCE</scope>
</reference>
<accession>A0A6J5N2L7</accession>
<proteinExistence type="predicted"/>
<sequence>MTRTVERKHLDEWIDKNGPDGALKLAKKAGVSSSLLLKARAGRAPVKGFMRAQICKALGVSEDELFPIVEELKTS</sequence>
<evidence type="ECO:0000259" key="1">
    <source>
        <dbReference type="PROSITE" id="PS50943"/>
    </source>
</evidence>
<organism evidence="2">
    <name type="scientific">uncultured Caudovirales phage</name>
    <dbReference type="NCBI Taxonomy" id="2100421"/>
    <lineage>
        <taxon>Viruses</taxon>
        <taxon>Duplodnaviria</taxon>
        <taxon>Heunggongvirae</taxon>
        <taxon>Uroviricota</taxon>
        <taxon>Caudoviricetes</taxon>
        <taxon>Peduoviridae</taxon>
        <taxon>Maltschvirus</taxon>
        <taxon>Maltschvirus maltsch</taxon>
    </lineage>
</organism>
<dbReference type="InterPro" id="IPR001387">
    <property type="entry name" value="Cro/C1-type_HTH"/>
</dbReference>
<protein>
    <recommendedName>
        <fullName evidence="1">HTH cro/C1-type domain-containing protein</fullName>
    </recommendedName>
</protein>
<dbReference type="SUPFAM" id="SSF47413">
    <property type="entry name" value="lambda repressor-like DNA-binding domains"/>
    <property type="match status" value="1"/>
</dbReference>